<dbReference type="InterPro" id="IPR018891">
    <property type="entry name" value="AIPR_C"/>
</dbReference>
<proteinExistence type="predicted"/>
<dbReference type="Proteomes" id="UP001296873">
    <property type="component" value="Unassembled WGS sequence"/>
</dbReference>
<dbReference type="Pfam" id="PF10592">
    <property type="entry name" value="AIPR"/>
    <property type="match status" value="1"/>
</dbReference>
<sequence>MKSINKKKIVVTEKWKAASFQDFEIDEIGARELVDRLNELEATTRKINEDIKIVYDVNRPSIIQFQSEGIRSFICTVPAYEIARVAGTEPKNAIFDKNVRRYLGLRGRVNSDIYHTCTNEDTAQRFWFMNNGITMVCDNIDFSRDPDHPSIKVKNVQIINGCQTSLTLKQARDDGELREDVFV</sequence>
<accession>A0ABS1DJ12</accession>
<gene>
    <name evidence="2" type="ORF">CKO28_19380</name>
</gene>
<keyword evidence="3" id="KW-1185">Reference proteome</keyword>
<evidence type="ECO:0000313" key="3">
    <source>
        <dbReference type="Proteomes" id="UP001296873"/>
    </source>
</evidence>
<feature type="domain" description="Abortive phage infection protein C-terminal" evidence="1">
    <location>
        <begin position="95"/>
        <end position="176"/>
    </location>
</feature>
<reference evidence="2 3" key="1">
    <citation type="journal article" date="2020" name="Microorganisms">
        <title>Osmotic Adaptation and Compatible Solute Biosynthesis of Phototrophic Bacteria as Revealed from Genome Analyses.</title>
        <authorList>
            <person name="Imhoff J.F."/>
            <person name="Rahn T."/>
            <person name="Kunzel S."/>
            <person name="Keller A."/>
            <person name="Neulinger S.C."/>
        </authorList>
    </citation>
    <scope>NUCLEOTIDE SEQUENCE [LARGE SCALE GENOMIC DNA]</scope>
    <source>
        <strain evidence="2 3">DSM 9895</strain>
    </source>
</reference>
<comment type="caution">
    <text evidence="2">The sequence shown here is derived from an EMBL/GenBank/DDBJ whole genome shotgun (WGS) entry which is preliminary data.</text>
</comment>
<evidence type="ECO:0000259" key="1">
    <source>
        <dbReference type="Pfam" id="PF10592"/>
    </source>
</evidence>
<name>A0ABS1DJ12_9PROT</name>
<dbReference type="EMBL" id="NRRL01000080">
    <property type="protein sequence ID" value="MBK1670199.1"/>
    <property type="molecule type" value="Genomic_DNA"/>
</dbReference>
<evidence type="ECO:0000313" key="2">
    <source>
        <dbReference type="EMBL" id="MBK1670199.1"/>
    </source>
</evidence>
<protein>
    <recommendedName>
        <fullName evidence="1">Abortive phage infection protein C-terminal domain-containing protein</fullName>
    </recommendedName>
</protein>
<organism evidence="2 3">
    <name type="scientific">Rhodovibrio sodomensis</name>
    <dbReference type="NCBI Taxonomy" id="1088"/>
    <lineage>
        <taxon>Bacteria</taxon>
        <taxon>Pseudomonadati</taxon>
        <taxon>Pseudomonadota</taxon>
        <taxon>Alphaproteobacteria</taxon>
        <taxon>Rhodospirillales</taxon>
        <taxon>Rhodovibrionaceae</taxon>
        <taxon>Rhodovibrio</taxon>
    </lineage>
</organism>